<dbReference type="PROSITE" id="PS50006">
    <property type="entry name" value="FHA_DOMAIN"/>
    <property type="match status" value="1"/>
</dbReference>
<dbReference type="Gene3D" id="2.60.200.20">
    <property type="match status" value="1"/>
</dbReference>
<evidence type="ECO:0000313" key="5">
    <source>
        <dbReference type="Proteomes" id="UP000515804"/>
    </source>
</evidence>
<evidence type="ECO:0000256" key="1">
    <source>
        <dbReference type="SAM" id="MobiDB-lite"/>
    </source>
</evidence>
<dbReference type="SUPFAM" id="SSF49879">
    <property type="entry name" value="SMAD/FHA domain"/>
    <property type="match status" value="1"/>
</dbReference>
<dbReference type="SMART" id="SM00240">
    <property type="entry name" value="FHA"/>
    <property type="match status" value="1"/>
</dbReference>
<feature type="region of interest" description="Disordered" evidence="1">
    <location>
        <begin position="208"/>
        <end position="231"/>
    </location>
</feature>
<organism evidence="4 5">
    <name type="scientific">Thermomonas carbonis</name>
    <dbReference type="NCBI Taxonomy" id="1463158"/>
    <lineage>
        <taxon>Bacteria</taxon>
        <taxon>Pseudomonadati</taxon>
        <taxon>Pseudomonadota</taxon>
        <taxon>Gammaproteobacteria</taxon>
        <taxon>Lysobacterales</taxon>
        <taxon>Lysobacteraceae</taxon>
        <taxon>Thermomonas</taxon>
    </lineage>
</organism>
<dbReference type="InterPro" id="IPR000253">
    <property type="entry name" value="FHA_dom"/>
</dbReference>
<evidence type="ECO:0000259" key="3">
    <source>
        <dbReference type="PROSITE" id="PS50006"/>
    </source>
</evidence>
<dbReference type="AlphaFoldDB" id="A0A7G9SN77"/>
<feature type="transmembrane region" description="Helical" evidence="2">
    <location>
        <begin position="242"/>
        <end position="262"/>
    </location>
</feature>
<proteinExistence type="predicted"/>
<dbReference type="Proteomes" id="UP000515804">
    <property type="component" value="Chromosome"/>
</dbReference>
<feature type="domain" description="FHA" evidence="3">
    <location>
        <begin position="135"/>
        <end position="187"/>
    </location>
</feature>
<dbReference type="RefSeq" id="WP_187551825.1">
    <property type="nucleotide sequence ID" value="NZ_BMZL01000002.1"/>
</dbReference>
<sequence length="263" mass="27869">MSELRLRFSDGDQPDLAVGAGVHALGRLPTGLGPVDAEQSWLLRVSNDRRGLWLTVAEGLRGVHVNGRPVQHVAMLRAGDSIHVDGGELLLVAANADRVAAPVIAGRDPVGNLRLVLRGLGGNHHGRSLNLEKPRRIGSATDADLRIDGPGIAPQHALIEAVNGQAVLRDAAADVQVNGQRVRHALLQAGDQVAFDVQHRFVLEGPPPAAVVQPPRVREGNGDGDDDLPASGRRHWTLRVPWLLLAAILLAAALSALLLFGAR</sequence>
<dbReference type="EMBL" id="CP060719">
    <property type="protein sequence ID" value="QNN69302.1"/>
    <property type="molecule type" value="Genomic_DNA"/>
</dbReference>
<keyword evidence="5" id="KW-1185">Reference proteome</keyword>
<dbReference type="KEGG" id="tcn:H9L16_11525"/>
<dbReference type="CDD" id="cd00060">
    <property type="entry name" value="FHA"/>
    <property type="match status" value="1"/>
</dbReference>
<dbReference type="Pfam" id="PF00498">
    <property type="entry name" value="FHA"/>
    <property type="match status" value="1"/>
</dbReference>
<accession>A0A7G9SN77</accession>
<keyword evidence="2" id="KW-0812">Transmembrane</keyword>
<keyword evidence="2" id="KW-0472">Membrane</keyword>
<evidence type="ECO:0000313" key="4">
    <source>
        <dbReference type="EMBL" id="QNN69302.1"/>
    </source>
</evidence>
<reference evidence="4 5" key="1">
    <citation type="submission" date="2020-08" db="EMBL/GenBank/DDBJ databases">
        <title>Genome sequence of Thermomonas carbonis KCTC 42013T.</title>
        <authorList>
            <person name="Hyun D.-W."/>
            <person name="Bae J.-W."/>
        </authorList>
    </citation>
    <scope>NUCLEOTIDE SEQUENCE [LARGE SCALE GENOMIC DNA]</scope>
    <source>
        <strain evidence="4 5">KCTC 42013</strain>
    </source>
</reference>
<evidence type="ECO:0000256" key="2">
    <source>
        <dbReference type="SAM" id="Phobius"/>
    </source>
</evidence>
<name>A0A7G9SN77_9GAMM</name>
<keyword evidence="2" id="KW-1133">Transmembrane helix</keyword>
<dbReference type="InterPro" id="IPR008984">
    <property type="entry name" value="SMAD_FHA_dom_sf"/>
</dbReference>
<protein>
    <submittedName>
        <fullName evidence="4">FHA domain-containing protein</fullName>
    </submittedName>
</protein>
<gene>
    <name evidence="4" type="ORF">H9L16_11525</name>
</gene>